<dbReference type="CDD" id="cd00156">
    <property type="entry name" value="REC"/>
    <property type="match status" value="2"/>
</dbReference>
<dbReference type="SUPFAM" id="SSF55874">
    <property type="entry name" value="ATPase domain of HSP90 chaperone/DNA topoisomerase II/histidine kinase"/>
    <property type="match status" value="1"/>
</dbReference>
<dbReference type="InterPro" id="IPR005467">
    <property type="entry name" value="His_kinase_dom"/>
</dbReference>
<dbReference type="Gene3D" id="1.10.10.10">
    <property type="entry name" value="Winged helix-like DNA-binding domain superfamily/Winged helix DNA-binding domain"/>
    <property type="match status" value="1"/>
</dbReference>
<evidence type="ECO:0000256" key="6">
    <source>
        <dbReference type="ARBA" id="ARBA00022553"/>
    </source>
</evidence>
<gene>
    <name evidence="24" type="ORF">CK510_17795</name>
</gene>
<keyword evidence="14" id="KW-0472">Membrane</keyword>
<dbReference type="Gene3D" id="3.30.450.20">
    <property type="entry name" value="PAS domain"/>
    <property type="match status" value="1"/>
</dbReference>
<evidence type="ECO:0000259" key="19">
    <source>
        <dbReference type="PROSITE" id="PS50109"/>
    </source>
</evidence>
<dbReference type="InterPro" id="IPR011006">
    <property type="entry name" value="CheY-like_superfamily"/>
</dbReference>
<keyword evidence="6 17" id="KW-0597">Phosphoprotein</keyword>
<keyword evidence="9" id="KW-0418">Kinase</keyword>
<dbReference type="Pfam" id="PF02518">
    <property type="entry name" value="HATPase_c"/>
    <property type="match status" value="1"/>
</dbReference>
<dbReference type="EC" id="2.7.13.3" evidence="4"/>
<dbReference type="GO" id="GO:0000155">
    <property type="term" value="F:phosphorelay sensor kinase activity"/>
    <property type="evidence" value="ECO:0007669"/>
    <property type="project" value="InterPro"/>
</dbReference>
<dbReference type="FunFam" id="1.10.287.130:FF:000001">
    <property type="entry name" value="Two-component sensor histidine kinase"/>
    <property type="match status" value="1"/>
</dbReference>
<dbReference type="PROSITE" id="PS50112">
    <property type="entry name" value="PAS"/>
    <property type="match status" value="1"/>
</dbReference>
<keyword evidence="8" id="KW-0547">Nucleotide-binding</keyword>
<feature type="modified residue" description="4-aspartylphosphate" evidence="17">
    <location>
        <position position="556"/>
    </location>
</feature>
<dbReference type="InterPro" id="IPR008207">
    <property type="entry name" value="Sig_transdc_His_kin_Hpt_dom"/>
</dbReference>
<dbReference type="GO" id="GO:0006355">
    <property type="term" value="P:regulation of DNA-templated transcription"/>
    <property type="evidence" value="ECO:0007669"/>
    <property type="project" value="InterPro"/>
</dbReference>
<dbReference type="GO" id="GO:0003677">
    <property type="term" value="F:DNA binding"/>
    <property type="evidence" value="ECO:0007669"/>
    <property type="project" value="UniProtKB-UniRule"/>
</dbReference>
<feature type="domain" description="Response regulatory" evidence="20">
    <location>
        <begin position="2"/>
        <end position="116"/>
    </location>
</feature>
<evidence type="ECO:0000259" key="23">
    <source>
        <dbReference type="PROSITE" id="PS51755"/>
    </source>
</evidence>
<dbReference type="InterPro" id="IPR001789">
    <property type="entry name" value="Sig_transdc_resp-reg_receiver"/>
</dbReference>
<evidence type="ECO:0000259" key="20">
    <source>
        <dbReference type="PROSITE" id="PS50110"/>
    </source>
</evidence>
<dbReference type="SUPFAM" id="SSF47226">
    <property type="entry name" value="Histidine-containing phosphotransfer domain, HPT domain"/>
    <property type="match status" value="1"/>
</dbReference>
<name>A0A2A2TGH1_9CYAN</name>
<dbReference type="GO" id="GO:0005524">
    <property type="term" value="F:ATP binding"/>
    <property type="evidence" value="ECO:0007669"/>
    <property type="project" value="UniProtKB-KW"/>
</dbReference>
<dbReference type="NCBIfam" id="TIGR00229">
    <property type="entry name" value="sensory_box"/>
    <property type="match status" value="1"/>
</dbReference>
<dbReference type="CDD" id="cd19935">
    <property type="entry name" value="REC_OmpR_CusR-like"/>
    <property type="match status" value="1"/>
</dbReference>
<dbReference type="PROSITE" id="PS50894">
    <property type="entry name" value="HPT"/>
    <property type="match status" value="1"/>
</dbReference>
<keyword evidence="25" id="KW-1185">Reference proteome</keyword>
<sequence>MKILIVEDDELVAEAVASVLTNQNYVVEFARDGQSAWELIENFEYDLLLLDVMLPKLDGISLCRQIRNRNFSMPILLLTGKDSSHDKAIGLDAGADDYLVKPFDQEELLARVRALLRRGSLAVQPILEWGKLRLDPTSCQVHYGTQLLSLTPKEYGLLELFLRNSRRVFSCGMILEHLWSYEDIPGEEAVRTHIKGLRQKLKAAGASGSLIETVYGIGYRLKLQEQDCQEIVGSSANSISESESKSQQTLSVINQIWQKFKGRVINQVSVLEQISVVLSQKDLGLDLGLDLKLDLELEVNSDLYLQAKREAHTLAGSLGTFGFGEGSKIARKIENILKKEKNLDKNDIRKLSTLVKNLQQEIEPSLQENQDIPNTSSDDRTLLLVVTQDSTFAEQLIQESAIWDLKVIIATSIATARNKLYQEHPSIVLLDPSISADEEDSLKLLAEFRDRKPPVPVLVVTEQNNLSSRLQIARSGGNTFLQKPIAPAKALSAVTQVLQQSDPTQVKVLAVDDDPQILALLQNLLTPWGLTVKTLAEPEKFWETLESVQPDILILDVEMPGFNGIELCQVVRKDSQWSELPILFLTVHNDADIINQVFSVGADDFVSKPFVGPELVTRIINRWERMKLVRRMAQTQQVKQNTESNQEHQRIQAALENSQARLAGIVEIADDGIISIDSNQRITLFNRGAEKIFGFAASEVLGRPLNLLIPLRFTQAHRQHVDEFSTSQIQTRRMGERREIYGKRKDGTEFPAEASISKLNLGEEIIYTVYLQDISERKEIECMKDEFISVVSHELRTPLTSIHGSLGMLTSGLIKAESEQGKRLLQIATDSSDRLVRLINDILDIERIESGKVRMEKQSCNVADLLTEAIKIMQSLADRAGIILSVDSSSGQIWADSDRIVQTLTNLISNAIKFSKPGDTVVLEAQPQGEEVIFSVKDTGRGIPEDKLETIFERFQQVDASDSRRQDGTGLGLAICKSIIQQHNGRIWVESTLNQGSKFYFALSLFKSVEISELKSPSTQKHTSVLVCEDNPTIRTQLKAILEQQGYRVITINSGEDGNTLRSNFDNAMSTTVYANNQNPEVVLLDLLVPNLKGWEVTAILKKPSDKSNIPMILCSVGTTEARNQSTNPFVDWVCQPVEENSLFQLLQQLLTQSSKPSRVLIVEDDPKIAELLVTLLNGNEIEK</sequence>
<dbReference type="Pfam" id="PF00512">
    <property type="entry name" value="HisKA"/>
    <property type="match status" value="1"/>
</dbReference>
<evidence type="ECO:0000256" key="10">
    <source>
        <dbReference type="ARBA" id="ARBA00022840"/>
    </source>
</evidence>
<dbReference type="SMART" id="SM00091">
    <property type="entry name" value="PAS"/>
    <property type="match status" value="1"/>
</dbReference>
<dbReference type="GO" id="GO:0005886">
    <property type="term" value="C:plasma membrane"/>
    <property type="evidence" value="ECO:0007669"/>
    <property type="project" value="UniProtKB-SubCell"/>
</dbReference>
<dbReference type="SUPFAM" id="SSF47384">
    <property type="entry name" value="Homodimeric domain of signal transducing histidine kinase"/>
    <property type="match status" value="1"/>
</dbReference>
<dbReference type="FunFam" id="3.40.50.2300:FF:000001">
    <property type="entry name" value="DNA-binding response regulator PhoB"/>
    <property type="match status" value="1"/>
</dbReference>
<feature type="modified residue" description="4-aspartylphosphate" evidence="17">
    <location>
        <position position="1086"/>
    </location>
</feature>
<dbReference type="Gene3D" id="6.10.250.690">
    <property type="match status" value="1"/>
</dbReference>
<feature type="domain" description="OmpR/PhoB-type" evidence="23">
    <location>
        <begin position="124"/>
        <end position="223"/>
    </location>
</feature>
<dbReference type="InterPro" id="IPR036890">
    <property type="entry name" value="HATPase_C_sf"/>
</dbReference>
<organism evidence="24 25">
    <name type="scientific">Brunnivagina elsteri CCALA 953</name>
    <dbReference type="NCBI Taxonomy" id="987040"/>
    <lineage>
        <taxon>Bacteria</taxon>
        <taxon>Bacillati</taxon>
        <taxon>Cyanobacteriota</taxon>
        <taxon>Cyanophyceae</taxon>
        <taxon>Nostocales</taxon>
        <taxon>Calotrichaceae</taxon>
        <taxon>Brunnivagina</taxon>
    </lineage>
</organism>
<dbReference type="SMART" id="SM00388">
    <property type="entry name" value="HisKA"/>
    <property type="match status" value="1"/>
</dbReference>
<feature type="modified residue" description="Phosphohistidine" evidence="16">
    <location>
        <position position="312"/>
    </location>
</feature>
<comment type="caution">
    <text evidence="24">The sequence shown here is derived from an EMBL/GenBank/DDBJ whole genome shotgun (WGS) entry which is preliminary data.</text>
</comment>
<evidence type="ECO:0000256" key="2">
    <source>
        <dbReference type="ARBA" id="ARBA00004236"/>
    </source>
</evidence>
<evidence type="ECO:0000256" key="12">
    <source>
        <dbReference type="ARBA" id="ARBA00023015"/>
    </source>
</evidence>
<dbReference type="FunFam" id="3.30.565.10:FF:000023">
    <property type="entry name" value="PAS domain-containing sensor histidine kinase"/>
    <property type="match status" value="1"/>
</dbReference>
<dbReference type="Pfam" id="PF00072">
    <property type="entry name" value="Response_reg"/>
    <property type="match status" value="4"/>
</dbReference>
<evidence type="ECO:0000259" key="21">
    <source>
        <dbReference type="PROSITE" id="PS50112"/>
    </source>
</evidence>
<dbReference type="PROSITE" id="PS50109">
    <property type="entry name" value="HIS_KIN"/>
    <property type="match status" value="1"/>
</dbReference>
<keyword evidence="12" id="KW-0805">Transcription regulation</keyword>
<dbReference type="InterPro" id="IPR036641">
    <property type="entry name" value="HPT_dom_sf"/>
</dbReference>
<dbReference type="Pfam" id="PF01627">
    <property type="entry name" value="Hpt"/>
    <property type="match status" value="1"/>
</dbReference>
<dbReference type="PROSITE" id="PS50110">
    <property type="entry name" value="RESPONSE_REGULATORY"/>
    <property type="match status" value="4"/>
</dbReference>
<keyword evidence="7" id="KW-0808">Transferase</keyword>
<evidence type="ECO:0000256" key="4">
    <source>
        <dbReference type="ARBA" id="ARBA00012438"/>
    </source>
</evidence>
<dbReference type="PRINTS" id="PR00344">
    <property type="entry name" value="BCTRLSENSOR"/>
</dbReference>
<keyword evidence="15" id="KW-0804">Transcription</keyword>
<dbReference type="InterPro" id="IPR001867">
    <property type="entry name" value="OmpR/PhoB-type_DNA-bd"/>
</dbReference>
<evidence type="ECO:0000256" key="13">
    <source>
        <dbReference type="ARBA" id="ARBA00023125"/>
    </source>
</evidence>
<feature type="domain" description="HPt" evidence="22">
    <location>
        <begin position="266"/>
        <end position="369"/>
    </location>
</feature>
<accession>A0A2A2TGH1</accession>
<dbReference type="InterPro" id="IPR003594">
    <property type="entry name" value="HATPase_dom"/>
</dbReference>
<evidence type="ECO:0000256" key="11">
    <source>
        <dbReference type="ARBA" id="ARBA00023012"/>
    </source>
</evidence>
<dbReference type="CDD" id="cd00082">
    <property type="entry name" value="HisKA"/>
    <property type="match status" value="1"/>
</dbReference>
<feature type="domain" description="PAS" evidence="21">
    <location>
        <begin position="658"/>
        <end position="710"/>
    </location>
</feature>
<evidence type="ECO:0000256" key="14">
    <source>
        <dbReference type="ARBA" id="ARBA00023136"/>
    </source>
</evidence>
<dbReference type="Proteomes" id="UP000218238">
    <property type="component" value="Unassembled WGS sequence"/>
</dbReference>
<evidence type="ECO:0000313" key="25">
    <source>
        <dbReference type="Proteomes" id="UP000218238"/>
    </source>
</evidence>
<evidence type="ECO:0000259" key="22">
    <source>
        <dbReference type="PROSITE" id="PS50894"/>
    </source>
</evidence>
<dbReference type="CDD" id="cd00383">
    <property type="entry name" value="trans_reg_C"/>
    <property type="match status" value="1"/>
</dbReference>
<dbReference type="GO" id="GO:0045121">
    <property type="term" value="C:membrane raft"/>
    <property type="evidence" value="ECO:0007669"/>
    <property type="project" value="UniProtKB-SubCell"/>
</dbReference>
<dbReference type="RefSeq" id="WP_095722976.1">
    <property type="nucleotide sequence ID" value="NZ_NTFS01000207.1"/>
</dbReference>
<dbReference type="SUPFAM" id="SSF52172">
    <property type="entry name" value="CheY-like"/>
    <property type="match status" value="4"/>
</dbReference>
<dbReference type="SMART" id="SM00448">
    <property type="entry name" value="REC"/>
    <property type="match status" value="4"/>
</dbReference>
<dbReference type="OrthoDB" id="442759at2"/>
<dbReference type="SUPFAM" id="SSF46894">
    <property type="entry name" value="C-terminal effector domain of the bipartite response regulators"/>
    <property type="match status" value="1"/>
</dbReference>
<dbReference type="InterPro" id="IPR004358">
    <property type="entry name" value="Sig_transdc_His_kin-like_C"/>
</dbReference>
<dbReference type="PANTHER" id="PTHR43547:SF2">
    <property type="entry name" value="HYBRID SIGNAL TRANSDUCTION HISTIDINE KINASE C"/>
    <property type="match status" value="1"/>
</dbReference>
<dbReference type="SMART" id="SM00862">
    <property type="entry name" value="Trans_reg_C"/>
    <property type="match status" value="1"/>
</dbReference>
<evidence type="ECO:0000256" key="16">
    <source>
        <dbReference type="PROSITE-ProRule" id="PRU00110"/>
    </source>
</evidence>
<dbReference type="Gene3D" id="1.20.120.160">
    <property type="entry name" value="HPT domain"/>
    <property type="match status" value="1"/>
</dbReference>
<dbReference type="InterPro" id="IPR036097">
    <property type="entry name" value="HisK_dim/P_sf"/>
</dbReference>
<dbReference type="PANTHER" id="PTHR43547">
    <property type="entry name" value="TWO-COMPONENT HISTIDINE KINASE"/>
    <property type="match status" value="1"/>
</dbReference>
<evidence type="ECO:0000256" key="3">
    <source>
        <dbReference type="ARBA" id="ARBA00004314"/>
    </source>
</evidence>
<feature type="modified residue" description="4-aspartylphosphate" evidence="17">
    <location>
        <position position="431"/>
    </location>
</feature>
<comment type="catalytic activity">
    <reaction evidence="1">
        <text>ATP + protein L-histidine = ADP + protein N-phospho-L-histidine.</text>
        <dbReference type="EC" id="2.7.13.3"/>
    </reaction>
</comment>
<feature type="domain" description="Response regulatory" evidence="20">
    <location>
        <begin position="382"/>
        <end position="498"/>
    </location>
</feature>
<evidence type="ECO:0000256" key="17">
    <source>
        <dbReference type="PROSITE-ProRule" id="PRU00169"/>
    </source>
</evidence>
<dbReference type="SUPFAM" id="SSF55785">
    <property type="entry name" value="PYP-like sensor domain (PAS domain)"/>
    <property type="match status" value="1"/>
</dbReference>
<dbReference type="CDD" id="cd16922">
    <property type="entry name" value="HATPase_EvgS-ArcB-TorS-like"/>
    <property type="match status" value="1"/>
</dbReference>
<evidence type="ECO:0000256" key="7">
    <source>
        <dbReference type="ARBA" id="ARBA00022679"/>
    </source>
</evidence>
<keyword evidence="5" id="KW-1003">Cell membrane</keyword>
<feature type="modified residue" description="4-aspartylphosphate" evidence="17">
    <location>
        <position position="51"/>
    </location>
</feature>
<reference evidence="24 25" key="1">
    <citation type="submission" date="2017-08" db="EMBL/GenBank/DDBJ databases">
        <title>Draft genome sequence of filamentous cyanobacterium Calothrix elsteri CCALA 953.</title>
        <authorList>
            <person name="Gagunashvili A.N."/>
            <person name="Elster J."/>
            <person name="Andresson O.S."/>
        </authorList>
    </citation>
    <scope>NUCLEOTIDE SEQUENCE [LARGE SCALE GENOMIC DNA]</scope>
    <source>
        <strain evidence="24 25">CCALA 953</strain>
    </source>
</reference>
<dbReference type="EMBL" id="NTFS01000207">
    <property type="protein sequence ID" value="PAX52728.1"/>
    <property type="molecule type" value="Genomic_DNA"/>
</dbReference>
<dbReference type="Pfam" id="PF00486">
    <property type="entry name" value="Trans_reg_C"/>
    <property type="match status" value="1"/>
</dbReference>
<dbReference type="CDD" id="cd00130">
    <property type="entry name" value="PAS"/>
    <property type="match status" value="1"/>
</dbReference>
<protein>
    <recommendedName>
        <fullName evidence="4">histidine kinase</fullName>
        <ecNumber evidence="4">2.7.13.3</ecNumber>
    </recommendedName>
</protein>
<dbReference type="InterPro" id="IPR035965">
    <property type="entry name" value="PAS-like_dom_sf"/>
</dbReference>
<evidence type="ECO:0000256" key="15">
    <source>
        <dbReference type="ARBA" id="ARBA00023163"/>
    </source>
</evidence>
<comment type="subcellular location">
    <subcellularLocation>
        <location evidence="2">Cell membrane</location>
    </subcellularLocation>
    <subcellularLocation>
        <location evidence="3">Membrane raft</location>
        <topology evidence="3">Multi-pass membrane protein</topology>
    </subcellularLocation>
</comment>
<dbReference type="Gene3D" id="3.40.50.2300">
    <property type="match status" value="4"/>
</dbReference>
<dbReference type="InterPro" id="IPR016032">
    <property type="entry name" value="Sig_transdc_resp-reg_C-effctor"/>
</dbReference>
<evidence type="ECO:0000313" key="24">
    <source>
        <dbReference type="EMBL" id="PAX52728.1"/>
    </source>
</evidence>
<feature type="domain" description="Histidine kinase" evidence="19">
    <location>
        <begin position="790"/>
        <end position="1007"/>
    </location>
</feature>
<evidence type="ECO:0000256" key="5">
    <source>
        <dbReference type="ARBA" id="ARBA00022475"/>
    </source>
</evidence>
<evidence type="ECO:0000256" key="9">
    <source>
        <dbReference type="ARBA" id="ARBA00022777"/>
    </source>
</evidence>
<dbReference type="Gene3D" id="3.30.565.10">
    <property type="entry name" value="Histidine kinase-like ATPase, C-terminal domain"/>
    <property type="match status" value="1"/>
</dbReference>
<evidence type="ECO:0000256" key="8">
    <source>
        <dbReference type="ARBA" id="ARBA00022741"/>
    </source>
</evidence>
<feature type="domain" description="Response regulatory" evidence="20">
    <location>
        <begin position="507"/>
        <end position="623"/>
    </location>
</feature>
<dbReference type="SMART" id="SM00387">
    <property type="entry name" value="HATPase_c"/>
    <property type="match status" value="1"/>
</dbReference>
<dbReference type="InterPro" id="IPR000014">
    <property type="entry name" value="PAS"/>
</dbReference>
<feature type="domain" description="Response regulatory" evidence="20">
    <location>
        <begin position="1024"/>
        <end position="1151"/>
    </location>
</feature>
<keyword evidence="10" id="KW-0067">ATP-binding</keyword>
<proteinExistence type="predicted"/>
<dbReference type="InterPro" id="IPR036388">
    <property type="entry name" value="WH-like_DNA-bd_sf"/>
</dbReference>
<keyword evidence="13 18" id="KW-0238">DNA-binding</keyword>
<dbReference type="Pfam" id="PF13426">
    <property type="entry name" value="PAS_9"/>
    <property type="match status" value="1"/>
</dbReference>
<feature type="DNA-binding region" description="OmpR/PhoB-type" evidence="18">
    <location>
        <begin position="124"/>
        <end position="223"/>
    </location>
</feature>
<evidence type="ECO:0000256" key="1">
    <source>
        <dbReference type="ARBA" id="ARBA00000085"/>
    </source>
</evidence>
<dbReference type="Gene3D" id="1.10.287.130">
    <property type="match status" value="1"/>
</dbReference>
<dbReference type="InterPro" id="IPR003661">
    <property type="entry name" value="HisK_dim/P_dom"/>
</dbReference>
<keyword evidence="11" id="KW-0902">Two-component regulatory system</keyword>
<dbReference type="PROSITE" id="PS51755">
    <property type="entry name" value="OMPR_PHOB"/>
    <property type="match status" value="1"/>
</dbReference>
<dbReference type="AlphaFoldDB" id="A0A2A2TGH1"/>
<evidence type="ECO:0000256" key="18">
    <source>
        <dbReference type="PROSITE-ProRule" id="PRU01091"/>
    </source>
</evidence>